<keyword evidence="6" id="KW-0482">Metalloprotease</keyword>
<accession>C8X3R6</accession>
<keyword evidence="2" id="KW-0645">Protease</keyword>
<dbReference type="InterPro" id="IPR051156">
    <property type="entry name" value="Mito/Outer_Membr_Metalloprot"/>
</dbReference>
<dbReference type="Gene3D" id="1.25.40.10">
    <property type="entry name" value="Tetratricopeptide repeat domain"/>
    <property type="match status" value="1"/>
</dbReference>
<dbReference type="Pfam" id="PF01435">
    <property type="entry name" value="Peptidase_M48"/>
    <property type="match status" value="1"/>
</dbReference>
<dbReference type="KEGG" id="drt:Dret_1779"/>
<dbReference type="HOGENOM" id="CLU_039394_0_0_7"/>
<evidence type="ECO:0000256" key="3">
    <source>
        <dbReference type="ARBA" id="ARBA00022723"/>
    </source>
</evidence>
<reference evidence="8 9" key="2">
    <citation type="journal article" date="2010" name="Stand. Genomic Sci.">
        <title>Complete genome sequence of Desulfohalobium retbaense type strain (HR(100)).</title>
        <authorList>
            <person name="Spring S."/>
            <person name="Nolan M."/>
            <person name="Lapidus A."/>
            <person name="Glavina Del Rio T."/>
            <person name="Copeland A."/>
            <person name="Tice H."/>
            <person name="Cheng J.F."/>
            <person name="Lucas S."/>
            <person name="Land M."/>
            <person name="Chen F."/>
            <person name="Bruce D."/>
            <person name="Goodwin L."/>
            <person name="Pitluck S."/>
            <person name="Ivanova N."/>
            <person name="Mavromatis K."/>
            <person name="Mikhailova N."/>
            <person name="Pati A."/>
            <person name="Chen A."/>
            <person name="Palaniappan K."/>
            <person name="Hauser L."/>
            <person name="Chang Y.J."/>
            <person name="Jeffries C.D."/>
            <person name="Munk C."/>
            <person name="Kiss H."/>
            <person name="Chain P."/>
            <person name="Han C."/>
            <person name="Brettin T."/>
            <person name="Detter J.C."/>
            <person name="Schuler E."/>
            <person name="Goker M."/>
            <person name="Rohde M."/>
            <person name="Bristow J."/>
            <person name="Eisen J.A."/>
            <person name="Markowitz V."/>
            <person name="Hugenholtz P."/>
            <person name="Kyrpides N.C."/>
            <person name="Klenk H.P."/>
        </authorList>
    </citation>
    <scope>NUCLEOTIDE SEQUENCE [LARGE SCALE GENOMIC DNA]</scope>
    <source>
        <strain evidence="8 9">DSM 5692</strain>
    </source>
</reference>
<dbReference type="InterPro" id="IPR001915">
    <property type="entry name" value="Peptidase_M48"/>
</dbReference>
<evidence type="ECO:0000256" key="1">
    <source>
        <dbReference type="ARBA" id="ARBA00001947"/>
    </source>
</evidence>
<proteinExistence type="predicted"/>
<dbReference type="InterPro" id="IPR011990">
    <property type="entry name" value="TPR-like_helical_dom_sf"/>
</dbReference>
<dbReference type="AlphaFoldDB" id="C8X3R6"/>
<name>C8X3R6_DESRD</name>
<dbReference type="Pfam" id="PF14559">
    <property type="entry name" value="TPR_19"/>
    <property type="match status" value="1"/>
</dbReference>
<comment type="cofactor">
    <cofactor evidence="1">
        <name>Zn(2+)</name>
        <dbReference type="ChEBI" id="CHEBI:29105"/>
    </cofactor>
</comment>
<dbReference type="GO" id="GO:0051603">
    <property type="term" value="P:proteolysis involved in protein catabolic process"/>
    <property type="evidence" value="ECO:0007669"/>
    <property type="project" value="TreeGrafter"/>
</dbReference>
<evidence type="ECO:0000256" key="2">
    <source>
        <dbReference type="ARBA" id="ARBA00022670"/>
    </source>
</evidence>
<dbReference type="eggNOG" id="COG4783">
    <property type="taxonomic scope" value="Bacteria"/>
</dbReference>
<dbReference type="EMBL" id="CP001734">
    <property type="protein sequence ID" value="ACV69063.1"/>
    <property type="molecule type" value="Genomic_DNA"/>
</dbReference>
<evidence type="ECO:0000256" key="4">
    <source>
        <dbReference type="ARBA" id="ARBA00022801"/>
    </source>
</evidence>
<reference evidence="9" key="1">
    <citation type="submission" date="2009-09" db="EMBL/GenBank/DDBJ databases">
        <title>The complete chromosome of Desulfohalobium retbaense DSM 5692.</title>
        <authorList>
            <consortium name="US DOE Joint Genome Institute (JGI-PGF)"/>
            <person name="Lucas S."/>
            <person name="Copeland A."/>
            <person name="Lapidus A."/>
            <person name="Glavina del Rio T."/>
            <person name="Dalin E."/>
            <person name="Tice H."/>
            <person name="Bruce D."/>
            <person name="Goodwin L."/>
            <person name="Pitluck S."/>
            <person name="Kyrpides N."/>
            <person name="Mavromatis K."/>
            <person name="Ivanova N."/>
            <person name="Mikhailova N."/>
            <person name="Munk A.C."/>
            <person name="Brettin T."/>
            <person name="Detter J.C."/>
            <person name="Han C."/>
            <person name="Tapia R."/>
            <person name="Larimer F."/>
            <person name="Land M."/>
            <person name="Hauser L."/>
            <person name="Markowitz V."/>
            <person name="Cheng J.-F."/>
            <person name="Hugenholtz P."/>
            <person name="Woyke T."/>
            <person name="Wu D."/>
            <person name="Spring S."/>
            <person name="Klenk H.-P."/>
            <person name="Eisen J.A."/>
        </authorList>
    </citation>
    <scope>NUCLEOTIDE SEQUENCE [LARGE SCALE GENOMIC DNA]</scope>
    <source>
        <strain evidence="9">DSM 5692</strain>
    </source>
</reference>
<keyword evidence="5" id="KW-0862">Zinc</keyword>
<dbReference type="STRING" id="485915.Dret_1779"/>
<dbReference type="SUPFAM" id="SSF48452">
    <property type="entry name" value="TPR-like"/>
    <property type="match status" value="1"/>
</dbReference>
<sequence>MESNAPDVSRRTILHWAVLAATTPVWWTLSGCATNPVTGESELMLVSRDQEISLDRQKSPHQLSADYGEIQNQELQRYIASVGQELAGRTHRPDMPYRFFPVNAVYANAYAFPGGTIAVTRGILLELDNEAELAALLGHELGHVNARHTAARMSTGVLLQGLLGGAGAVAASAGGGASAEALMQLGGLGAGALLAKYSRDDERQADALGMQYMVQTGYAPRGMVGLMDVLRGMSSRKPSVIDQMFSSHPMSEERYRTAVSRVQNEYQTGRQLALNRERYKDHLAPIRAMQEAIEAMQEGEKALGAENPDQAERSLRRALQAAPRDYTALVMMGKCRLLQDAPKDAERYFTHAREVYPQEPQAAHFLGITLLGQKEYDGAYEQFRWYEERLPGNPNTIFLQGLALEGAQRQQQAAEAYARFLQSGASGEQAQYARQRLQTWGYL</sequence>
<gene>
    <name evidence="8" type="ordered locus">Dret_1779</name>
</gene>
<dbReference type="RefSeq" id="WP_015752206.1">
    <property type="nucleotide sequence ID" value="NC_013223.1"/>
</dbReference>
<dbReference type="GO" id="GO:0004222">
    <property type="term" value="F:metalloendopeptidase activity"/>
    <property type="evidence" value="ECO:0007669"/>
    <property type="project" value="InterPro"/>
</dbReference>
<dbReference type="Proteomes" id="UP000001052">
    <property type="component" value="Chromosome"/>
</dbReference>
<feature type="domain" description="Peptidase M48" evidence="7">
    <location>
        <begin position="76"/>
        <end position="259"/>
    </location>
</feature>
<evidence type="ECO:0000313" key="8">
    <source>
        <dbReference type="EMBL" id="ACV69063.1"/>
    </source>
</evidence>
<keyword evidence="4" id="KW-0378">Hydrolase</keyword>
<organism evidence="8 9">
    <name type="scientific">Desulfohalobium retbaense (strain ATCC 49708 / DSM 5692 / JCM 16813 / HR100)</name>
    <dbReference type="NCBI Taxonomy" id="485915"/>
    <lineage>
        <taxon>Bacteria</taxon>
        <taxon>Pseudomonadati</taxon>
        <taxon>Thermodesulfobacteriota</taxon>
        <taxon>Desulfovibrionia</taxon>
        <taxon>Desulfovibrionales</taxon>
        <taxon>Desulfohalobiaceae</taxon>
        <taxon>Desulfohalobium</taxon>
    </lineage>
</organism>
<keyword evidence="3" id="KW-0479">Metal-binding</keyword>
<keyword evidence="9" id="KW-1185">Reference proteome</keyword>
<dbReference type="PANTHER" id="PTHR22726:SF1">
    <property type="entry name" value="METALLOENDOPEPTIDASE OMA1, MITOCHONDRIAL"/>
    <property type="match status" value="1"/>
</dbReference>
<dbReference type="PANTHER" id="PTHR22726">
    <property type="entry name" value="METALLOENDOPEPTIDASE OMA1"/>
    <property type="match status" value="1"/>
</dbReference>
<dbReference type="OrthoDB" id="9810445at2"/>
<dbReference type="GO" id="GO:0046872">
    <property type="term" value="F:metal ion binding"/>
    <property type="evidence" value="ECO:0007669"/>
    <property type="project" value="UniProtKB-KW"/>
</dbReference>
<dbReference type="Gene3D" id="3.30.2010.10">
    <property type="entry name" value="Metalloproteases ('zincins'), catalytic domain"/>
    <property type="match status" value="1"/>
</dbReference>
<evidence type="ECO:0000256" key="5">
    <source>
        <dbReference type="ARBA" id="ARBA00022833"/>
    </source>
</evidence>
<evidence type="ECO:0000256" key="6">
    <source>
        <dbReference type="ARBA" id="ARBA00023049"/>
    </source>
</evidence>
<evidence type="ECO:0000259" key="7">
    <source>
        <dbReference type="Pfam" id="PF01435"/>
    </source>
</evidence>
<evidence type="ECO:0000313" key="9">
    <source>
        <dbReference type="Proteomes" id="UP000001052"/>
    </source>
</evidence>
<protein>
    <submittedName>
        <fullName evidence="8">Peptidase M48 Ste24p</fullName>
    </submittedName>
</protein>
<dbReference type="GO" id="GO:0016020">
    <property type="term" value="C:membrane"/>
    <property type="evidence" value="ECO:0007669"/>
    <property type="project" value="TreeGrafter"/>
</dbReference>